<dbReference type="GeneID" id="65115138"/>
<dbReference type="Proteomes" id="UP000260273">
    <property type="component" value="Segment"/>
</dbReference>
<dbReference type="RefSeq" id="YP_010097474.1">
    <property type="nucleotide sequence ID" value="NC_055758.1"/>
</dbReference>
<evidence type="ECO:0000313" key="2">
    <source>
        <dbReference type="Proteomes" id="UP000260273"/>
    </source>
</evidence>
<keyword evidence="2" id="KW-1185">Reference proteome</keyword>
<name>A0A345M6J8_9CAUD</name>
<sequence length="54" mass="6165">MAHLSEQTASRLVSAIRNAGSHPRYHFAKLEELRQEWPTLHDAVMAAVTELEHQ</sequence>
<protein>
    <submittedName>
        <fullName evidence="1">Uncharacterized protein</fullName>
    </submittedName>
</protein>
<gene>
    <name evidence="1" type="primary">80</name>
    <name evidence="1" type="ORF">SEA_PLEAKLEY_80</name>
</gene>
<organism evidence="1 2">
    <name type="scientific">Gordonia phage Pleakley</name>
    <dbReference type="NCBI Taxonomy" id="2283246"/>
    <lineage>
        <taxon>Viruses</taxon>
        <taxon>Duplodnaviria</taxon>
        <taxon>Heunggongvirae</taxon>
        <taxon>Uroviricota</taxon>
        <taxon>Caudoviricetes</taxon>
        <taxon>Zierdtviridae</taxon>
        <taxon>Emilbogenvirinae</taxon>
        <taxon>Pleakleyvirus</taxon>
        <taxon>Pleakleyvirus pleakley</taxon>
    </lineage>
</organism>
<dbReference type="EMBL" id="MH576960">
    <property type="protein sequence ID" value="AXH66119.1"/>
    <property type="molecule type" value="Genomic_DNA"/>
</dbReference>
<reference evidence="2" key="1">
    <citation type="submission" date="2018-07" db="EMBL/GenBank/DDBJ databases">
        <authorList>
            <person name="Quirk P.G."/>
            <person name="Krulwich T.A."/>
        </authorList>
    </citation>
    <scope>NUCLEOTIDE SEQUENCE [LARGE SCALE GENOMIC DNA]</scope>
</reference>
<evidence type="ECO:0000313" key="1">
    <source>
        <dbReference type="EMBL" id="AXH66119.1"/>
    </source>
</evidence>
<accession>A0A345M6J8</accession>
<dbReference type="KEGG" id="vg:65115138"/>
<proteinExistence type="predicted"/>